<dbReference type="Pfam" id="PF26595">
    <property type="entry name" value="A_ENA"/>
    <property type="match status" value="1"/>
</dbReference>
<dbReference type="EMBL" id="CP022657">
    <property type="protein sequence ID" value="ASS73727.1"/>
    <property type="molecule type" value="Genomic_DNA"/>
</dbReference>
<gene>
    <name evidence="1" type="ORF">CIG75_01205</name>
</gene>
<evidence type="ECO:0000313" key="1">
    <source>
        <dbReference type="EMBL" id="ASS73727.1"/>
    </source>
</evidence>
<dbReference type="Proteomes" id="UP000214688">
    <property type="component" value="Chromosome"/>
</dbReference>
<dbReference type="InterPro" id="IPR058705">
    <property type="entry name" value="A_ENA"/>
</dbReference>
<proteinExistence type="predicted"/>
<protein>
    <submittedName>
        <fullName evidence="1">Uncharacterized protein</fullName>
    </submittedName>
</protein>
<organism evidence="1 2">
    <name type="scientific">Tumebacillus algifaecis</name>
    <dbReference type="NCBI Taxonomy" id="1214604"/>
    <lineage>
        <taxon>Bacteria</taxon>
        <taxon>Bacillati</taxon>
        <taxon>Bacillota</taxon>
        <taxon>Bacilli</taxon>
        <taxon>Bacillales</taxon>
        <taxon>Alicyclobacillaceae</taxon>
        <taxon>Tumebacillus</taxon>
    </lineage>
</organism>
<reference evidence="1 2" key="1">
    <citation type="journal article" date="2015" name="Int. J. Syst. Evol. Microbiol.">
        <title>Tumebacillus algifaecis sp. nov., isolated from decomposing algal scum.</title>
        <authorList>
            <person name="Wu Y.F."/>
            <person name="Zhang B."/>
            <person name="Xing P."/>
            <person name="Wu Q.L."/>
            <person name="Liu S.J."/>
        </authorList>
    </citation>
    <scope>NUCLEOTIDE SEQUENCE [LARGE SCALE GENOMIC DNA]</scope>
    <source>
        <strain evidence="1 2">THMBR28</strain>
    </source>
</reference>
<name>A0A223CX18_9BACL</name>
<dbReference type="KEGG" id="tab:CIG75_01205"/>
<keyword evidence="2" id="KW-1185">Reference proteome</keyword>
<dbReference type="OrthoDB" id="2939962at2"/>
<accession>A0A223CX18</accession>
<dbReference type="AlphaFoldDB" id="A0A223CX18"/>
<sequence>MSMPQIPKELHRPCMEEVVIDLLKSIAMEETALSHILLAESEKTKAFVGKDHHFPNCHTQEEIIQFNHATHDILELILMKEWILYQKLKRVSSLQKHAIDCEVEEE</sequence>
<evidence type="ECO:0000313" key="2">
    <source>
        <dbReference type="Proteomes" id="UP000214688"/>
    </source>
</evidence>